<evidence type="ECO:0000259" key="6">
    <source>
        <dbReference type="Pfam" id="PF04873"/>
    </source>
</evidence>
<dbReference type="GO" id="GO:0009873">
    <property type="term" value="P:ethylene-activated signaling pathway"/>
    <property type="evidence" value="ECO:0007669"/>
    <property type="project" value="UniProtKB-KW"/>
</dbReference>
<keyword evidence="8" id="KW-1185">Reference proteome</keyword>
<reference evidence="7" key="1">
    <citation type="submission" date="2023-10" db="EMBL/GenBank/DDBJ databases">
        <title>Chromosome-level genome of the transformable northern wattle, Acacia crassicarpa.</title>
        <authorList>
            <person name="Massaro I."/>
            <person name="Sinha N.R."/>
            <person name="Poethig S."/>
            <person name="Leichty A.R."/>
        </authorList>
    </citation>
    <scope>NUCLEOTIDE SEQUENCE</scope>
    <source>
        <strain evidence="7">Acra3RX</strain>
        <tissue evidence="7">Leaf</tissue>
    </source>
</reference>
<dbReference type="EMBL" id="JAWXYG010000003">
    <property type="protein sequence ID" value="KAK4279245.1"/>
    <property type="molecule type" value="Genomic_DNA"/>
</dbReference>
<organism evidence="7 8">
    <name type="scientific">Acacia crassicarpa</name>
    <name type="common">northern wattle</name>
    <dbReference type="NCBI Taxonomy" id="499986"/>
    <lineage>
        <taxon>Eukaryota</taxon>
        <taxon>Viridiplantae</taxon>
        <taxon>Streptophyta</taxon>
        <taxon>Embryophyta</taxon>
        <taxon>Tracheophyta</taxon>
        <taxon>Spermatophyta</taxon>
        <taxon>Magnoliopsida</taxon>
        <taxon>eudicotyledons</taxon>
        <taxon>Gunneridae</taxon>
        <taxon>Pentapetalae</taxon>
        <taxon>rosids</taxon>
        <taxon>fabids</taxon>
        <taxon>Fabales</taxon>
        <taxon>Fabaceae</taxon>
        <taxon>Caesalpinioideae</taxon>
        <taxon>mimosoid clade</taxon>
        <taxon>Acacieae</taxon>
        <taxon>Acacia</taxon>
    </lineage>
</organism>
<gene>
    <name evidence="7" type="ORF">QN277_016976</name>
</gene>
<dbReference type="InterPro" id="IPR047091">
    <property type="entry name" value="EIN3-like_DNA-bd"/>
</dbReference>
<dbReference type="SUPFAM" id="SSF116768">
    <property type="entry name" value="DNA-binding domain of EIN3-like"/>
    <property type="match status" value="1"/>
</dbReference>
<accession>A0AAE1TCW2</accession>
<dbReference type="Gene3D" id="1.10.3180.10">
    <property type="entry name" value="DNA-binding domain of EIN3-like"/>
    <property type="match status" value="2"/>
</dbReference>
<comment type="caution">
    <text evidence="7">The sequence shown here is derived from an EMBL/GenBank/DDBJ whole genome shotgun (WGS) entry which is preliminary data.</text>
</comment>
<comment type="subcellular location">
    <subcellularLocation>
        <location evidence="1">Nucleus</location>
    </subcellularLocation>
</comment>
<evidence type="ECO:0000256" key="2">
    <source>
        <dbReference type="ARBA" id="ARBA00009416"/>
    </source>
</evidence>
<dbReference type="Pfam" id="PF04873">
    <property type="entry name" value="EIN3_DNA-bd"/>
    <property type="match status" value="1"/>
</dbReference>
<dbReference type="AlphaFoldDB" id="A0AAE1TCW2"/>
<dbReference type="PANTHER" id="PTHR33305:SF11">
    <property type="entry name" value="PROTEIN ETHYLENE INSENSITIVE 3"/>
    <property type="match status" value="1"/>
</dbReference>
<feature type="domain" description="Ethylene insensitive 3-like DNA-binding" evidence="6">
    <location>
        <begin position="54"/>
        <end position="304"/>
    </location>
</feature>
<sequence>MSTFNNDTAFNEELDMITASFGDGNNSGQQPSEAELAMLEEEDDSEIEGLSAVELERKIWKHKLRLKRLREQEINATNQEGPELVKHRQQLNSEEQARRKKMAKAQDGILRYMLKMMEVCQAQGFVYGIIPENGKPVTGASDNLRAWWKDKVRFDRNGPAAIARHRADTLATMNALNTAVPTPCTLQEIQDTTLGSLLSTLMQHCEPPQRRYPLDKGVAPPWWPTGNEDWWPQIGIPIEQGPPPYKKPHDLKKAYKIGVLMAVVKHISPNIPKIRKLVRQSKCLQDKMTARESAVWIALVNQEEALARQLFPDYRPPSSSPICGSSLPDECSEYNVEGILEASILELEDRRRKRVTFLKTSKMDRLKESGFMASAMKRKMSEFNSTMMMPSEPQTFTCPHPMCPYTEARAGFPDRISRDVHKFRCPYRDCAGLLSSNHKAPTSSIDQLKAILSSSNLFKPNPQPPQPVALSLPPTTAAFNMPPRRLPVVPDILNSQTRITDLVPIYGTTYPGSSSNFTGAGIGGGGSSSSSNKTVVLDNNNLAAAENQVQMVQGMMMNNGGGSLFQDSGMASANNNSNSNNNNLLNQKEAPQFDPFKALISAFENNHSNKSASIIINTNNIISSTTNNDNTIINSSSICRNNNIMSSNNEVIINNGGNGNNEEEEEEEGNMNMGNNDDEMMINNESNYNVIFGSPTNEFGSFDLRENMQQPDLSALFQ</sequence>
<dbReference type="GO" id="GO:0005634">
    <property type="term" value="C:nucleus"/>
    <property type="evidence" value="ECO:0007669"/>
    <property type="project" value="UniProtKB-SubCell"/>
</dbReference>
<dbReference type="GO" id="GO:0003700">
    <property type="term" value="F:DNA-binding transcription factor activity"/>
    <property type="evidence" value="ECO:0007669"/>
    <property type="project" value="InterPro"/>
</dbReference>
<keyword evidence="3" id="KW-0936">Ethylene signaling pathway</keyword>
<evidence type="ECO:0000256" key="4">
    <source>
        <dbReference type="ARBA" id="ARBA00023242"/>
    </source>
</evidence>
<proteinExistence type="inferred from homology"/>
<name>A0AAE1TCW2_9FABA</name>
<evidence type="ECO:0000313" key="7">
    <source>
        <dbReference type="EMBL" id="KAK4279245.1"/>
    </source>
</evidence>
<dbReference type="PANTHER" id="PTHR33305">
    <property type="entry name" value="ETHYLENE INSENSITIVE 3-LIKE 2 PROTEIN"/>
    <property type="match status" value="1"/>
</dbReference>
<keyword evidence="4" id="KW-0539">Nucleus</keyword>
<dbReference type="InterPro" id="IPR023278">
    <property type="entry name" value="Ethylene_insens-like_DNA-bd"/>
</dbReference>
<comment type="similarity">
    <text evidence="2">Belongs to the EIN3 family.</text>
</comment>
<evidence type="ECO:0000313" key="8">
    <source>
        <dbReference type="Proteomes" id="UP001293593"/>
    </source>
</evidence>
<evidence type="ECO:0000256" key="1">
    <source>
        <dbReference type="ARBA" id="ARBA00004123"/>
    </source>
</evidence>
<protein>
    <recommendedName>
        <fullName evidence="6">Ethylene insensitive 3-like DNA-binding domain-containing protein</fullName>
    </recommendedName>
</protein>
<dbReference type="GO" id="GO:0003677">
    <property type="term" value="F:DNA binding"/>
    <property type="evidence" value="ECO:0007669"/>
    <property type="project" value="TreeGrafter"/>
</dbReference>
<dbReference type="InterPro" id="IPR006957">
    <property type="entry name" value="EIN3"/>
</dbReference>
<evidence type="ECO:0000256" key="3">
    <source>
        <dbReference type="ARBA" id="ARBA00022745"/>
    </source>
</evidence>
<evidence type="ECO:0000256" key="5">
    <source>
        <dbReference type="SAM" id="MobiDB-lite"/>
    </source>
</evidence>
<dbReference type="Proteomes" id="UP001293593">
    <property type="component" value="Unassembled WGS sequence"/>
</dbReference>
<feature type="region of interest" description="Disordered" evidence="5">
    <location>
        <begin position="655"/>
        <end position="674"/>
    </location>
</feature>
<dbReference type="FunFam" id="1.10.3180.10:FF:000001">
    <property type="entry name" value="Ethylene insensitive 3-like 1"/>
    <property type="match status" value="1"/>
</dbReference>